<feature type="domain" description="Carbohydrate kinase PfkB" evidence="4">
    <location>
        <begin position="65"/>
        <end position="332"/>
    </location>
</feature>
<evidence type="ECO:0000259" key="4">
    <source>
        <dbReference type="Pfam" id="PF00294"/>
    </source>
</evidence>
<dbReference type="InterPro" id="IPR029056">
    <property type="entry name" value="Ribokinase-like"/>
</dbReference>
<evidence type="ECO:0000256" key="3">
    <source>
        <dbReference type="ARBA" id="ARBA00022777"/>
    </source>
</evidence>
<dbReference type="InterPro" id="IPR002139">
    <property type="entry name" value="Ribo/fructo_kinase"/>
</dbReference>
<protein>
    <recommendedName>
        <fullName evidence="4">Carbohydrate kinase PfkB domain-containing protein</fullName>
    </recommendedName>
</protein>
<comment type="caution">
    <text evidence="5">The sequence shown here is derived from an EMBL/GenBank/DDBJ whole genome shotgun (WGS) entry which is preliminary data.</text>
</comment>
<reference evidence="5 6" key="1">
    <citation type="journal article" date="2016" name="Nat. Commun.">
        <title>Thousands of microbial genomes shed light on interconnected biogeochemical processes in an aquifer system.</title>
        <authorList>
            <person name="Anantharaman K."/>
            <person name="Brown C.T."/>
            <person name="Hug L.A."/>
            <person name="Sharon I."/>
            <person name="Castelle C.J."/>
            <person name="Probst A.J."/>
            <person name="Thomas B.C."/>
            <person name="Singh A."/>
            <person name="Wilkins M.J."/>
            <person name="Karaoz U."/>
            <person name="Brodie E.L."/>
            <person name="Williams K.H."/>
            <person name="Hubbard S.S."/>
            <person name="Banfield J.F."/>
        </authorList>
    </citation>
    <scope>NUCLEOTIDE SEQUENCE [LARGE SCALE GENOMIC DNA]</scope>
</reference>
<comment type="similarity">
    <text evidence="1">Belongs to the carbohydrate kinase PfkB family.</text>
</comment>
<accession>A0A1F8E3T4</accession>
<dbReference type="SUPFAM" id="SSF53613">
    <property type="entry name" value="Ribokinase-like"/>
    <property type="match status" value="1"/>
</dbReference>
<gene>
    <name evidence="5" type="ORF">A2610_03350</name>
</gene>
<evidence type="ECO:0000256" key="1">
    <source>
        <dbReference type="ARBA" id="ARBA00010688"/>
    </source>
</evidence>
<dbReference type="InterPro" id="IPR002173">
    <property type="entry name" value="Carboh/pur_kinase_PfkB_CS"/>
</dbReference>
<evidence type="ECO:0000313" key="6">
    <source>
        <dbReference type="Proteomes" id="UP000179057"/>
    </source>
</evidence>
<proteinExistence type="inferred from homology"/>
<dbReference type="Gene3D" id="3.40.1190.20">
    <property type="match status" value="1"/>
</dbReference>
<dbReference type="Proteomes" id="UP000179057">
    <property type="component" value="Unassembled WGS sequence"/>
</dbReference>
<dbReference type="GO" id="GO:0016301">
    <property type="term" value="F:kinase activity"/>
    <property type="evidence" value="ECO:0007669"/>
    <property type="project" value="UniProtKB-KW"/>
</dbReference>
<sequence length="356" mass="38031">MGSFFVILIHMYDIITIGTATRDVFIKSPLFTNVHDPKHLKKLGFLDGDATCFMPGAKVEIAAPIFATGGGATNTATTFARMGLKSAIIGKIGADDGGERVLAECKAEGIASRIITDKKLSTAYSVILVPLAGERTILTHRGASDKLKPADISRASAKTRWIYIVPGNIPYPTIMHAVNVFSKQGSMIALNPSKHVVEKGLRALKPLLVKIDVLIMNREEAATMTGIAYDRIDAILAAITSAFGGIVAVTDGAHGAFIMDRERRYDCGVFPKKALSDATGAGDAYGSGFVSSLIHTQKTKKGAFPEDAIREAIRVAAANSASVVEHVGAKHGILTREAVLRNPRWKKLPIKVSPLK</sequence>
<keyword evidence="2" id="KW-0808">Transferase</keyword>
<evidence type="ECO:0000256" key="2">
    <source>
        <dbReference type="ARBA" id="ARBA00022679"/>
    </source>
</evidence>
<evidence type="ECO:0000313" key="5">
    <source>
        <dbReference type="EMBL" id="OGM95511.1"/>
    </source>
</evidence>
<dbReference type="PANTHER" id="PTHR10584">
    <property type="entry name" value="SUGAR KINASE"/>
    <property type="match status" value="1"/>
</dbReference>
<dbReference type="AlphaFoldDB" id="A0A1F8E3T4"/>
<name>A0A1F8E3T4_9BACT</name>
<dbReference type="Pfam" id="PF00294">
    <property type="entry name" value="PfkB"/>
    <property type="match status" value="1"/>
</dbReference>
<organism evidence="5 6">
    <name type="scientific">Candidatus Wolfebacteria bacterium RIFOXYD1_FULL_48_65</name>
    <dbReference type="NCBI Taxonomy" id="1802561"/>
    <lineage>
        <taxon>Bacteria</taxon>
        <taxon>Candidatus Wolfeibacteriota</taxon>
    </lineage>
</organism>
<dbReference type="PROSITE" id="PS00583">
    <property type="entry name" value="PFKB_KINASES_1"/>
    <property type="match status" value="1"/>
</dbReference>
<dbReference type="GO" id="GO:0006796">
    <property type="term" value="P:phosphate-containing compound metabolic process"/>
    <property type="evidence" value="ECO:0007669"/>
    <property type="project" value="UniProtKB-ARBA"/>
</dbReference>
<keyword evidence="3" id="KW-0418">Kinase</keyword>
<dbReference type="PANTHER" id="PTHR10584:SF167">
    <property type="entry name" value="PFKB DOMAIN PROTEIN"/>
    <property type="match status" value="1"/>
</dbReference>
<dbReference type="PRINTS" id="PR00990">
    <property type="entry name" value="RIBOKINASE"/>
</dbReference>
<dbReference type="InterPro" id="IPR011611">
    <property type="entry name" value="PfkB_dom"/>
</dbReference>
<dbReference type="EMBL" id="MGIV01000005">
    <property type="protein sequence ID" value="OGM95511.1"/>
    <property type="molecule type" value="Genomic_DNA"/>
</dbReference>